<sequence length="329" mass="36400">MGSISEPSNASFPIIDVSQISSPEHQPQIARQITEACSTWGFLLLKNHPIPTSSVNHVFDLGHQFFSLPSSKKDPYPITPRSIGYIGPLADAKKDDKASMWFGGPPGSLDQYGLDLPPFWHDHVEEIQDFKHKCHSLVLHLLVCFALAMELPDKDFFASKHLEDNSRGNALRLLHYPSRDTSPREGGTRMGTHTDSGSVTLLFQRSAGLEVKSPSGSWVQTPCLEDTILVNLGDALAFWSGRKLRATPHRVTFETLPSGKERQSMAYFCAANPETVLEPLGGEEESVAYEANGMVIERGITVGEYGKRIMESIYGSKMKEENTKKAIEV</sequence>
<evidence type="ECO:0000256" key="1">
    <source>
        <dbReference type="ARBA" id="ARBA00008056"/>
    </source>
</evidence>
<feature type="domain" description="Fe2OG dioxygenase" evidence="3">
    <location>
        <begin position="167"/>
        <end position="271"/>
    </location>
</feature>
<protein>
    <submittedName>
        <fullName evidence="4">Non sense mediated decay</fullName>
    </submittedName>
</protein>
<dbReference type="OrthoDB" id="288590at2759"/>
<name>A0A9P6VEF8_9HELO</name>
<comment type="similarity">
    <text evidence="1 2">Belongs to the iron/ascorbate-dependent oxidoreductase family.</text>
</comment>
<dbReference type="EMBL" id="VNKQ01000016">
    <property type="protein sequence ID" value="KAG0646353.1"/>
    <property type="molecule type" value="Genomic_DNA"/>
</dbReference>
<evidence type="ECO:0000313" key="4">
    <source>
        <dbReference type="EMBL" id="KAG0646353.1"/>
    </source>
</evidence>
<gene>
    <name evidence="4" type="ORF">D0Z07_8223</name>
</gene>
<dbReference type="GO" id="GO:0046872">
    <property type="term" value="F:metal ion binding"/>
    <property type="evidence" value="ECO:0007669"/>
    <property type="project" value="UniProtKB-KW"/>
</dbReference>
<keyword evidence="2" id="KW-0408">Iron</keyword>
<keyword evidence="2" id="KW-0479">Metal-binding</keyword>
<evidence type="ECO:0000313" key="5">
    <source>
        <dbReference type="Proteomes" id="UP000785200"/>
    </source>
</evidence>
<dbReference type="Pfam" id="PF03171">
    <property type="entry name" value="2OG-FeII_Oxy"/>
    <property type="match status" value="1"/>
</dbReference>
<dbReference type="InterPro" id="IPR044861">
    <property type="entry name" value="IPNS-like_FE2OG_OXY"/>
</dbReference>
<keyword evidence="2" id="KW-0560">Oxidoreductase</keyword>
<dbReference type="InterPro" id="IPR026992">
    <property type="entry name" value="DIOX_N"/>
</dbReference>
<proteinExistence type="inferred from homology"/>
<comment type="caution">
    <text evidence="4">The sequence shown here is derived from an EMBL/GenBank/DDBJ whole genome shotgun (WGS) entry which is preliminary data.</text>
</comment>
<dbReference type="Proteomes" id="UP000785200">
    <property type="component" value="Unassembled WGS sequence"/>
</dbReference>
<dbReference type="Pfam" id="PF14226">
    <property type="entry name" value="DIOX_N"/>
    <property type="match status" value="1"/>
</dbReference>
<dbReference type="GO" id="GO:0044283">
    <property type="term" value="P:small molecule biosynthetic process"/>
    <property type="evidence" value="ECO:0007669"/>
    <property type="project" value="UniProtKB-ARBA"/>
</dbReference>
<dbReference type="GO" id="GO:0016491">
    <property type="term" value="F:oxidoreductase activity"/>
    <property type="evidence" value="ECO:0007669"/>
    <property type="project" value="UniProtKB-KW"/>
</dbReference>
<evidence type="ECO:0000256" key="2">
    <source>
        <dbReference type="RuleBase" id="RU003682"/>
    </source>
</evidence>
<dbReference type="PROSITE" id="PS51471">
    <property type="entry name" value="FE2OG_OXY"/>
    <property type="match status" value="1"/>
</dbReference>
<reference evidence="4" key="1">
    <citation type="submission" date="2019-07" db="EMBL/GenBank/DDBJ databases">
        <title>Hyphodiscus hymeniophilus genome sequencing and assembly.</title>
        <authorList>
            <person name="Kramer G."/>
            <person name="Nodwell J."/>
        </authorList>
    </citation>
    <scope>NUCLEOTIDE SEQUENCE</scope>
    <source>
        <strain evidence="4">ATCC 34498</strain>
    </source>
</reference>
<keyword evidence="5" id="KW-1185">Reference proteome</keyword>
<dbReference type="SUPFAM" id="SSF51197">
    <property type="entry name" value="Clavaminate synthase-like"/>
    <property type="match status" value="1"/>
</dbReference>
<dbReference type="PANTHER" id="PTHR47990">
    <property type="entry name" value="2-OXOGLUTARATE (2OG) AND FE(II)-DEPENDENT OXYGENASE SUPERFAMILY PROTEIN-RELATED"/>
    <property type="match status" value="1"/>
</dbReference>
<dbReference type="AlphaFoldDB" id="A0A9P6VEF8"/>
<dbReference type="InterPro" id="IPR027443">
    <property type="entry name" value="IPNS-like_sf"/>
</dbReference>
<accession>A0A9P6VEF8</accession>
<organism evidence="4 5">
    <name type="scientific">Hyphodiscus hymeniophilus</name>
    <dbReference type="NCBI Taxonomy" id="353542"/>
    <lineage>
        <taxon>Eukaryota</taxon>
        <taxon>Fungi</taxon>
        <taxon>Dikarya</taxon>
        <taxon>Ascomycota</taxon>
        <taxon>Pezizomycotina</taxon>
        <taxon>Leotiomycetes</taxon>
        <taxon>Helotiales</taxon>
        <taxon>Hyphodiscaceae</taxon>
        <taxon>Hyphodiscus</taxon>
    </lineage>
</organism>
<dbReference type="InterPro" id="IPR005123">
    <property type="entry name" value="Oxoglu/Fe-dep_dioxygenase_dom"/>
</dbReference>
<evidence type="ECO:0000259" key="3">
    <source>
        <dbReference type="PROSITE" id="PS51471"/>
    </source>
</evidence>
<dbReference type="Gene3D" id="2.60.120.330">
    <property type="entry name" value="B-lactam Antibiotic, Isopenicillin N Synthase, Chain"/>
    <property type="match status" value="1"/>
</dbReference>
<dbReference type="InterPro" id="IPR050231">
    <property type="entry name" value="Iron_ascorbate_oxido_reductase"/>
</dbReference>